<protein>
    <submittedName>
        <fullName evidence="2">Uncharacterized protein</fullName>
    </submittedName>
</protein>
<keyword evidence="3" id="KW-1185">Reference proteome</keyword>
<dbReference type="EMBL" id="KQ976738">
    <property type="protein sequence ID" value="KYM75896.1"/>
    <property type="molecule type" value="Genomic_DNA"/>
</dbReference>
<accession>A0A195AUN8</accession>
<organism evidence="2 3">
    <name type="scientific">Atta colombica</name>
    <dbReference type="NCBI Taxonomy" id="520822"/>
    <lineage>
        <taxon>Eukaryota</taxon>
        <taxon>Metazoa</taxon>
        <taxon>Ecdysozoa</taxon>
        <taxon>Arthropoda</taxon>
        <taxon>Hexapoda</taxon>
        <taxon>Insecta</taxon>
        <taxon>Pterygota</taxon>
        <taxon>Neoptera</taxon>
        <taxon>Endopterygota</taxon>
        <taxon>Hymenoptera</taxon>
        <taxon>Apocrita</taxon>
        <taxon>Aculeata</taxon>
        <taxon>Formicoidea</taxon>
        <taxon>Formicidae</taxon>
        <taxon>Myrmicinae</taxon>
        <taxon>Atta</taxon>
    </lineage>
</organism>
<feature type="compositionally biased region" description="Basic and acidic residues" evidence="1">
    <location>
        <begin position="63"/>
        <end position="73"/>
    </location>
</feature>
<proteinExistence type="predicted"/>
<evidence type="ECO:0000313" key="3">
    <source>
        <dbReference type="Proteomes" id="UP000078540"/>
    </source>
</evidence>
<sequence>MRLCARLGDRRRDDDDNDERGVLPLLLLLLRDYIVANELLPVTWCSSDKGCSVTATGTSGQVRENHRTGEKKRTCNSRWV</sequence>
<evidence type="ECO:0000313" key="2">
    <source>
        <dbReference type="EMBL" id="KYM75896.1"/>
    </source>
</evidence>
<feature type="region of interest" description="Disordered" evidence="1">
    <location>
        <begin position="56"/>
        <end position="80"/>
    </location>
</feature>
<name>A0A195AUN8_9HYME</name>
<evidence type="ECO:0000256" key="1">
    <source>
        <dbReference type="SAM" id="MobiDB-lite"/>
    </source>
</evidence>
<dbReference type="AlphaFoldDB" id="A0A195AUN8"/>
<reference evidence="2 3" key="1">
    <citation type="submission" date="2015-09" db="EMBL/GenBank/DDBJ databases">
        <title>Atta colombica WGS genome.</title>
        <authorList>
            <person name="Nygaard S."/>
            <person name="Hu H."/>
            <person name="Boomsma J."/>
            <person name="Zhang G."/>
        </authorList>
    </citation>
    <scope>NUCLEOTIDE SEQUENCE [LARGE SCALE GENOMIC DNA]</scope>
    <source>
        <strain evidence="2">Treedump-2</strain>
        <tissue evidence="2">Whole body</tissue>
    </source>
</reference>
<dbReference type="Proteomes" id="UP000078540">
    <property type="component" value="Unassembled WGS sequence"/>
</dbReference>
<gene>
    <name evidence="2" type="ORF">ALC53_13961</name>
</gene>